<dbReference type="Gene3D" id="3.90.1150.10">
    <property type="entry name" value="Aspartate Aminotransferase, domain 1"/>
    <property type="match status" value="1"/>
</dbReference>
<comment type="caution">
    <text evidence="4">The sequence shown here is derived from an EMBL/GenBank/DDBJ whole genome shotgun (WGS) entry which is preliminary data.</text>
</comment>
<proteinExistence type="predicted"/>
<dbReference type="SUPFAM" id="SSF53383">
    <property type="entry name" value="PLP-dependent transferases"/>
    <property type="match status" value="1"/>
</dbReference>
<reference evidence="4 5" key="1">
    <citation type="submission" date="2020-08" db="EMBL/GenBank/DDBJ databases">
        <title>Genomic Encyclopedia of Type Strains, Phase IV (KMG-IV): sequencing the most valuable type-strain genomes for metagenomic binning, comparative biology and taxonomic classification.</title>
        <authorList>
            <person name="Goeker M."/>
        </authorList>
    </citation>
    <scope>NUCLEOTIDE SEQUENCE [LARGE SCALE GENOMIC DNA]</scope>
    <source>
        <strain evidence="4 5">DSM 102189</strain>
    </source>
</reference>
<dbReference type="Proteomes" id="UP000538147">
    <property type="component" value="Unassembled WGS sequence"/>
</dbReference>
<dbReference type="Pfam" id="PF00266">
    <property type="entry name" value="Aminotran_5"/>
    <property type="match status" value="1"/>
</dbReference>
<protein>
    <submittedName>
        <fullName evidence="4">Selenocysteine lyase/cysteine desulfurase</fullName>
    </submittedName>
</protein>
<evidence type="ECO:0000313" key="5">
    <source>
        <dbReference type="Proteomes" id="UP000538147"/>
    </source>
</evidence>
<dbReference type="InterPro" id="IPR015422">
    <property type="entry name" value="PyrdxlP-dep_Trfase_small"/>
</dbReference>
<keyword evidence="5" id="KW-1185">Reference proteome</keyword>
<keyword evidence="1" id="KW-0663">Pyridoxal phosphate</keyword>
<accession>A0A841LDU5</accession>
<evidence type="ECO:0000256" key="2">
    <source>
        <dbReference type="SAM" id="SignalP"/>
    </source>
</evidence>
<dbReference type="AlphaFoldDB" id="A0A841LDU5"/>
<feature type="domain" description="Aminotransferase class V" evidence="3">
    <location>
        <begin position="87"/>
        <end position="368"/>
    </location>
</feature>
<evidence type="ECO:0000256" key="1">
    <source>
        <dbReference type="ARBA" id="ARBA00022898"/>
    </source>
</evidence>
<evidence type="ECO:0000259" key="3">
    <source>
        <dbReference type="Pfam" id="PF00266"/>
    </source>
</evidence>
<dbReference type="InterPro" id="IPR015424">
    <property type="entry name" value="PyrdxlP-dep_Trfase"/>
</dbReference>
<dbReference type="InterPro" id="IPR006311">
    <property type="entry name" value="TAT_signal"/>
</dbReference>
<dbReference type="PROSITE" id="PS51318">
    <property type="entry name" value="TAT"/>
    <property type="match status" value="1"/>
</dbReference>
<dbReference type="PANTHER" id="PTHR43092:SF6">
    <property type="entry name" value="BLR1280 PROTEIN"/>
    <property type="match status" value="1"/>
</dbReference>
<gene>
    <name evidence="4" type="ORF">FHS79_002167</name>
</gene>
<keyword evidence="2" id="KW-0732">Signal</keyword>
<sequence length="428" mass="46124">MTRRMALTSVATGAAGMAVAGAATRAAAQTSFVGLAADDEAGWARLAALYPVSRKVIQLENGYWGSMATPVIEVHRAMLDRLNAENSVYARRAMQKDRAAARERMAVELGVRPSEIGVARNAAEALSALIGQFRDVGAGDRVMYSDLDYESAQGAMVSLARERRAEAVKLAAPRDLTHDGLIAFYTDAIARTPKLKLLLLTHMVHRNGLVLPVAAITAFARARGVQVIVDAAQSFAHVDFKLPDFGADFVGLNFHKWVGAPLGVAALWIRASAIPEIAPARDEPEADDSDAQSRLHLGTFDFAPLLTVPAAFDFQARITVPTKLKRLQYLRNRWVKPVRGVDGVEVLLPDDPRLHGASTSFRIKGRTSTADNIAITDALLERFNIMSVHRAGLADGACVRITPSLFSTIAEVDALAPALRTLAGEMAR</sequence>
<dbReference type="Gene3D" id="3.40.640.10">
    <property type="entry name" value="Type I PLP-dependent aspartate aminotransferase-like (Major domain)"/>
    <property type="match status" value="1"/>
</dbReference>
<feature type="chain" id="PRO_5032884357" evidence="2">
    <location>
        <begin position="23"/>
        <end position="428"/>
    </location>
</feature>
<dbReference type="InterPro" id="IPR000192">
    <property type="entry name" value="Aminotrans_V_dom"/>
</dbReference>
<dbReference type="GO" id="GO:0016829">
    <property type="term" value="F:lyase activity"/>
    <property type="evidence" value="ECO:0007669"/>
    <property type="project" value="UniProtKB-KW"/>
</dbReference>
<keyword evidence="4" id="KW-0456">Lyase</keyword>
<dbReference type="EMBL" id="JACIIV010000014">
    <property type="protein sequence ID" value="MBB6227985.1"/>
    <property type="molecule type" value="Genomic_DNA"/>
</dbReference>
<organism evidence="4 5">
    <name type="scientific">Polymorphobacter multimanifer</name>
    <dbReference type="NCBI Taxonomy" id="1070431"/>
    <lineage>
        <taxon>Bacteria</taxon>
        <taxon>Pseudomonadati</taxon>
        <taxon>Pseudomonadota</taxon>
        <taxon>Alphaproteobacteria</taxon>
        <taxon>Sphingomonadales</taxon>
        <taxon>Sphingosinicellaceae</taxon>
        <taxon>Polymorphobacter</taxon>
    </lineage>
</organism>
<dbReference type="InterPro" id="IPR015421">
    <property type="entry name" value="PyrdxlP-dep_Trfase_major"/>
</dbReference>
<dbReference type="PANTHER" id="PTHR43092">
    <property type="entry name" value="L-CYSTEINE DESULFHYDRASE"/>
    <property type="match status" value="1"/>
</dbReference>
<name>A0A841LDU5_9SPHN</name>
<feature type="signal peptide" evidence="2">
    <location>
        <begin position="1"/>
        <end position="22"/>
    </location>
</feature>
<evidence type="ECO:0000313" key="4">
    <source>
        <dbReference type="EMBL" id="MBB6227985.1"/>
    </source>
</evidence>